<evidence type="ECO:0000313" key="3">
    <source>
        <dbReference type="EMBL" id="KAF4306520.1"/>
    </source>
</evidence>
<evidence type="ECO:0000313" key="4">
    <source>
        <dbReference type="Proteomes" id="UP000572817"/>
    </source>
</evidence>
<protein>
    <submittedName>
        <fullName evidence="3">Ubiquinone menaquinone biosynthesis-related protein</fullName>
    </submittedName>
</protein>
<dbReference type="Proteomes" id="UP000572817">
    <property type="component" value="Unassembled WGS sequence"/>
</dbReference>
<feature type="transmembrane region" description="Helical" evidence="2">
    <location>
        <begin position="63"/>
        <end position="85"/>
    </location>
</feature>
<name>A0A8H4N2F4_9PEZI</name>
<dbReference type="AlphaFoldDB" id="A0A8H4N2F4"/>
<gene>
    <name evidence="3" type="ORF">GTA08_BOTSDO05918</name>
</gene>
<dbReference type="GO" id="GO:0008168">
    <property type="term" value="F:methyltransferase activity"/>
    <property type="evidence" value="ECO:0007669"/>
    <property type="project" value="TreeGrafter"/>
</dbReference>
<dbReference type="EMBL" id="WWBZ02000033">
    <property type="protein sequence ID" value="KAF4306520.1"/>
    <property type="molecule type" value="Genomic_DNA"/>
</dbReference>
<evidence type="ECO:0000256" key="2">
    <source>
        <dbReference type="SAM" id="Phobius"/>
    </source>
</evidence>
<dbReference type="Gene3D" id="3.40.50.150">
    <property type="entry name" value="Vaccinia Virus protein VP39"/>
    <property type="match status" value="1"/>
</dbReference>
<organism evidence="3 4">
    <name type="scientific">Botryosphaeria dothidea</name>
    <dbReference type="NCBI Taxonomy" id="55169"/>
    <lineage>
        <taxon>Eukaryota</taxon>
        <taxon>Fungi</taxon>
        <taxon>Dikarya</taxon>
        <taxon>Ascomycota</taxon>
        <taxon>Pezizomycotina</taxon>
        <taxon>Dothideomycetes</taxon>
        <taxon>Dothideomycetes incertae sedis</taxon>
        <taxon>Botryosphaeriales</taxon>
        <taxon>Botryosphaeriaceae</taxon>
        <taxon>Botryosphaeria</taxon>
    </lineage>
</organism>
<dbReference type="InterPro" id="IPR050508">
    <property type="entry name" value="Methyltransf_Superfamily"/>
</dbReference>
<dbReference type="PANTHER" id="PTHR42912">
    <property type="entry name" value="METHYLTRANSFERASE"/>
    <property type="match status" value="1"/>
</dbReference>
<dbReference type="PANTHER" id="PTHR42912:SF83">
    <property type="entry name" value="METHYLTRANSFERASE TYPE 11 DOMAIN-CONTAINING PROTEIN"/>
    <property type="match status" value="1"/>
</dbReference>
<keyword evidence="2" id="KW-0812">Transmembrane</keyword>
<dbReference type="CDD" id="cd02440">
    <property type="entry name" value="AdoMet_MTases"/>
    <property type="match status" value="1"/>
</dbReference>
<feature type="region of interest" description="Disordered" evidence="1">
    <location>
        <begin position="1"/>
        <end position="53"/>
    </location>
</feature>
<comment type="caution">
    <text evidence="3">The sequence shown here is derived from an EMBL/GenBank/DDBJ whole genome shotgun (WGS) entry which is preliminary data.</text>
</comment>
<accession>A0A8H4N2F4</accession>
<dbReference type="Pfam" id="PF13489">
    <property type="entry name" value="Methyltransf_23"/>
    <property type="match status" value="1"/>
</dbReference>
<feature type="compositionally biased region" description="Low complexity" evidence="1">
    <location>
        <begin position="14"/>
        <end position="50"/>
    </location>
</feature>
<evidence type="ECO:0000256" key="1">
    <source>
        <dbReference type="SAM" id="MobiDB-lite"/>
    </source>
</evidence>
<feature type="region of interest" description="Disordered" evidence="1">
    <location>
        <begin position="333"/>
        <end position="362"/>
    </location>
</feature>
<keyword evidence="4" id="KW-1185">Reference proteome</keyword>
<keyword evidence="3" id="KW-0830">Ubiquinone</keyword>
<proteinExistence type="predicted"/>
<keyword evidence="2" id="KW-1133">Transmembrane helix</keyword>
<dbReference type="OrthoDB" id="416496at2759"/>
<keyword evidence="2" id="KW-0472">Membrane</keyword>
<sequence length="362" mass="39630">MGSKSAAPPRGTSKASQKPPAAARPKPLAYSPRARAPRLQAAQAAIDAAKPPAPLQRSRRIPLIGASLVGAGIAFYIASATYSVLNPYQPAHPVPADVSDRYDAYAARFDEDVGSTEKTIGIDRLRRKLVSKAHGDVLEVSAGTGRNTAFYDWGKVRALVLLDQSAPMLEVAKKKWEELRKEKKERNKRMVGLREKIGNVEFRAQSALEPIEGPTDSEAMARGQEAGKFDTIVQTMGLCSTPQPEKLLQRMGEMLKRDGKILLLEHGRGTHDWLNNILDKAAPGHADKHGCWWNKDIGTIVDKSGLEVAKISRPWYHFGTTWWVELRKSEKAEAEAAQRRTSAGGISQRGGTDDAPPAKSSW</sequence>
<dbReference type="SUPFAM" id="SSF53335">
    <property type="entry name" value="S-adenosyl-L-methionine-dependent methyltransferases"/>
    <property type="match status" value="1"/>
</dbReference>
<dbReference type="InterPro" id="IPR029063">
    <property type="entry name" value="SAM-dependent_MTases_sf"/>
</dbReference>
<reference evidence="3" key="1">
    <citation type="submission" date="2020-04" db="EMBL/GenBank/DDBJ databases">
        <title>Genome Assembly and Annotation of Botryosphaeria dothidea sdau 11-99, a Latent Pathogen of Apple Fruit Ring Rot in China.</title>
        <authorList>
            <person name="Yu C."/>
            <person name="Diao Y."/>
            <person name="Lu Q."/>
            <person name="Zhao J."/>
            <person name="Cui S."/>
            <person name="Peng C."/>
            <person name="He B."/>
            <person name="Liu H."/>
        </authorList>
    </citation>
    <scope>NUCLEOTIDE SEQUENCE [LARGE SCALE GENOMIC DNA]</scope>
    <source>
        <strain evidence="3">Sdau11-99</strain>
    </source>
</reference>